<dbReference type="AlphaFoldDB" id="A0A9Q4FRV4"/>
<dbReference type="GO" id="GO:0016791">
    <property type="term" value="F:phosphatase activity"/>
    <property type="evidence" value="ECO:0007669"/>
    <property type="project" value="TreeGrafter"/>
</dbReference>
<dbReference type="InterPro" id="IPR050126">
    <property type="entry name" value="Ap4A_hydrolase"/>
</dbReference>
<dbReference type="GO" id="GO:0005737">
    <property type="term" value="C:cytoplasm"/>
    <property type="evidence" value="ECO:0007669"/>
    <property type="project" value="TreeGrafter"/>
</dbReference>
<evidence type="ECO:0000259" key="1">
    <source>
        <dbReference type="Pfam" id="PF00149"/>
    </source>
</evidence>
<gene>
    <name evidence="2" type="ORF">NF348_03755</name>
</gene>
<evidence type="ECO:0000313" key="3">
    <source>
        <dbReference type="Proteomes" id="UP001060275"/>
    </source>
</evidence>
<sequence length="255" mass="27935">MAMLKFGRHAPPHPQRQIIVEVDRPSFVYAIGDIHGCLHQLLALEQVIAADIAEHGQSALVVCLGDMIDRGPHSAHVLEHLSTSAPFERLLLTGNHEEMFLDFLEAPHRQHPWLRNGGWETLRSYGLDEDNLFEAGPQVASQRLVAGIGQDHLAMLRNLPVCYALPGLTLVHAGLVEGLPLNQQSARDMVWLRMPEPAYGGPQPFGLVVHGHTPASQPIVEPFRICVDTGAFATGLLTAARIDRLGAVTLFSSRD</sequence>
<dbReference type="Proteomes" id="UP001060275">
    <property type="component" value="Unassembled WGS sequence"/>
</dbReference>
<protein>
    <submittedName>
        <fullName evidence="2">Metallophosphoesterase</fullName>
    </submittedName>
</protein>
<reference evidence="2" key="1">
    <citation type="submission" date="2022-06" db="EMBL/GenBank/DDBJ databases">
        <title>Devosia sp. XJ19-45 genome assembly.</title>
        <authorList>
            <person name="Li B."/>
            <person name="Cai M."/>
            <person name="Nie G."/>
            <person name="Li W."/>
        </authorList>
    </citation>
    <scope>NUCLEOTIDE SEQUENCE</scope>
    <source>
        <strain evidence="2">XJ19-45</strain>
    </source>
</reference>
<feature type="domain" description="Calcineurin-like phosphoesterase" evidence="1">
    <location>
        <begin position="28"/>
        <end position="121"/>
    </location>
</feature>
<comment type="caution">
    <text evidence="2">The sequence shown here is derived from an EMBL/GenBank/DDBJ whole genome shotgun (WGS) entry which is preliminary data.</text>
</comment>
<dbReference type="Gene3D" id="3.60.21.10">
    <property type="match status" value="1"/>
</dbReference>
<dbReference type="GO" id="GO:0110154">
    <property type="term" value="P:RNA decapping"/>
    <property type="evidence" value="ECO:0007669"/>
    <property type="project" value="TreeGrafter"/>
</dbReference>
<name>A0A9Q4FRV4_9HYPH</name>
<dbReference type="PANTHER" id="PTHR42850">
    <property type="entry name" value="METALLOPHOSPHOESTERASE"/>
    <property type="match status" value="1"/>
</dbReference>
<dbReference type="InterPro" id="IPR029052">
    <property type="entry name" value="Metallo-depent_PP-like"/>
</dbReference>
<dbReference type="InterPro" id="IPR004843">
    <property type="entry name" value="Calcineurin-like_PHP"/>
</dbReference>
<dbReference type="EMBL" id="JAMWDU010000001">
    <property type="protein sequence ID" value="MCP8886209.1"/>
    <property type="molecule type" value="Genomic_DNA"/>
</dbReference>
<accession>A0A9Q4FRV4</accession>
<organism evidence="2 3">
    <name type="scientific">Devosia ureilytica</name>
    <dbReference type="NCBI Taxonomy" id="2952754"/>
    <lineage>
        <taxon>Bacteria</taxon>
        <taxon>Pseudomonadati</taxon>
        <taxon>Pseudomonadota</taxon>
        <taxon>Alphaproteobacteria</taxon>
        <taxon>Hyphomicrobiales</taxon>
        <taxon>Devosiaceae</taxon>
        <taxon>Devosia</taxon>
    </lineage>
</organism>
<dbReference type="SUPFAM" id="SSF56300">
    <property type="entry name" value="Metallo-dependent phosphatases"/>
    <property type="match status" value="1"/>
</dbReference>
<keyword evidence="3" id="KW-1185">Reference proteome</keyword>
<evidence type="ECO:0000313" key="2">
    <source>
        <dbReference type="EMBL" id="MCP8886209.1"/>
    </source>
</evidence>
<dbReference type="RefSeq" id="WP_254672613.1">
    <property type="nucleotide sequence ID" value="NZ_JAMZCU010000001.1"/>
</dbReference>
<dbReference type="Pfam" id="PF00149">
    <property type="entry name" value="Metallophos"/>
    <property type="match status" value="1"/>
</dbReference>
<dbReference type="PANTHER" id="PTHR42850:SF4">
    <property type="entry name" value="ZINC-DEPENDENT ENDOPOLYPHOSPHATASE"/>
    <property type="match status" value="1"/>
</dbReference>
<dbReference type="GO" id="GO:0008803">
    <property type="term" value="F:bis(5'-nucleosyl)-tetraphosphatase (symmetrical) activity"/>
    <property type="evidence" value="ECO:0007669"/>
    <property type="project" value="TreeGrafter"/>
</dbReference>
<proteinExistence type="predicted"/>